<dbReference type="PANTHER" id="PTHR46245:SF3">
    <property type="entry name" value="B3 DOMAIN-CONTAINING TRANSCRIPTION REPRESSOR VAL1"/>
    <property type="match status" value="1"/>
</dbReference>
<proteinExistence type="predicted"/>
<dbReference type="GO" id="GO:0005634">
    <property type="term" value="C:nucleus"/>
    <property type="evidence" value="ECO:0007669"/>
    <property type="project" value="UniProtKB-SubCell"/>
</dbReference>
<evidence type="ECO:0000256" key="4">
    <source>
        <dbReference type="ARBA" id="ARBA00022833"/>
    </source>
</evidence>
<dbReference type="PROSITE" id="PS51050">
    <property type="entry name" value="ZF_CW"/>
    <property type="match status" value="1"/>
</dbReference>
<dbReference type="GO" id="GO:0003677">
    <property type="term" value="F:DNA binding"/>
    <property type="evidence" value="ECO:0007669"/>
    <property type="project" value="UniProtKB-KW"/>
</dbReference>
<feature type="region of interest" description="Disordered" evidence="9">
    <location>
        <begin position="235"/>
        <end position="288"/>
    </location>
</feature>
<dbReference type="Pfam" id="PF25813">
    <property type="entry name" value="zf_VAL1_N"/>
    <property type="match status" value="1"/>
</dbReference>
<keyword evidence="4" id="KW-0862">Zinc</keyword>
<keyword evidence="5" id="KW-0805">Transcription regulation</keyword>
<name>A0A803LCZ5_CHEQI</name>
<dbReference type="InterPro" id="IPR057743">
    <property type="entry name" value="Zfn_VAL1-3_N"/>
</dbReference>
<evidence type="ECO:0000259" key="10">
    <source>
        <dbReference type="PROSITE" id="PS50863"/>
    </source>
</evidence>
<reference evidence="12" key="2">
    <citation type="submission" date="2021-03" db="UniProtKB">
        <authorList>
            <consortium name="EnsemblPlants"/>
        </authorList>
    </citation>
    <scope>IDENTIFICATION</scope>
</reference>
<comment type="subcellular location">
    <subcellularLocation>
        <location evidence="1">Nucleus</location>
    </subcellularLocation>
</comment>
<evidence type="ECO:0000313" key="13">
    <source>
        <dbReference type="Proteomes" id="UP000596660"/>
    </source>
</evidence>
<dbReference type="Pfam" id="PF02362">
    <property type="entry name" value="B3"/>
    <property type="match status" value="1"/>
</dbReference>
<dbReference type="InterPro" id="IPR015300">
    <property type="entry name" value="DNA-bd_pseudobarrel_sf"/>
</dbReference>
<feature type="compositionally biased region" description="Polar residues" evidence="9">
    <location>
        <begin position="476"/>
        <end position="495"/>
    </location>
</feature>
<dbReference type="InterPro" id="IPR011124">
    <property type="entry name" value="Znf_CW"/>
</dbReference>
<dbReference type="SMART" id="SM01019">
    <property type="entry name" value="B3"/>
    <property type="match status" value="1"/>
</dbReference>
<feature type="compositionally biased region" description="Polar residues" evidence="9">
    <location>
        <begin position="432"/>
        <end position="441"/>
    </location>
</feature>
<evidence type="ECO:0000256" key="6">
    <source>
        <dbReference type="ARBA" id="ARBA00023125"/>
    </source>
</evidence>
<keyword evidence="7" id="KW-0804">Transcription</keyword>
<dbReference type="OMA" id="TNTHEWK"/>
<feature type="region of interest" description="Disordered" evidence="9">
    <location>
        <begin position="738"/>
        <end position="765"/>
    </location>
</feature>
<evidence type="ECO:0000259" key="11">
    <source>
        <dbReference type="PROSITE" id="PS51050"/>
    </source>
</evidence>
<dbReference type="Pfam" id="PF07496">
    <property type="entry name" value="zf-CW"/>
    <property type="match status" value="1"/>
</dbReference>
<evidence type="ECO:0000313" key="12">
    <source>
        <dbReference type="EnsemblPlants" id="AUR62009734-RA:cds"/>
    </source>
</evidence>
<feature type="domain" description="TF-B3" evidence="10">
    <location>
        <begin position="325"/>
        <end position="426"/>
    </location>
</feature>
<keyword evidence="2" id="KW-0479">Metal-binding</keyword>
<dbReference type="AlphaFoldDB" id="A0A803LCZ5"/>
<protein>
    <submittedName>
        <fullName evidence="12">Uncharacterized protein</fullName>
    </submittedName>
</protein>
<dbReference type="PROSITE" id="PS50863">
    <property type="entry name" value="B3"/>
    <property type="match status" value="1"/>
</dbReference>
<keyword evidence="13" id="KW-1185">Reference proteome</keyword>
<evidence type="ECO:0000256" key="3">
    <source>
        <dbReference type="ARBA" id="ARBA00022771"/>
    </source>
</evidence>
<dbReference type="InterPro" id="IPR003340">
    <property type="entry name" value="B3_DNA-bd"/>
</dbReference>
<dbReference type="Gramene" id="AUR62009734-RA">
    <property type="protein sequence ID" value="AUR62009734-RA:cds"/>
    <property type="gene ID" value="AUR62009734"/>
</dbReference>
<feature type="region of interest" description="Disordered" evidence="9">
    <location>
        <begin position="432"/>
        <end position="525"/>
    </location>
</feature>
<keyword evidence="8" id="KW-0539">Nucleus</keyword>
<organism evidence="12 13">
    <name type="scientific">Chenopodium quinoa</name>
    <name type="common">Quinoa</name>
    <dbReference type="NCBI Taxonomy" id="63459"/>
    <lineage>
        <taxon>Eukaryota</taxon>
        <taxon>Viridiplantae</taxon>
        <taxon>Streptophyta</taxon>
        <taxon>Embryophyta</taxon>
        <taxon>Tracheophyta</taxon>
        <taxon>Spermatophyta</taxon>
        <taxon>Magnoliopsida</taxon>
        <taxon>eudicotyledons</taxon>
        <taxon>Gunneridae</taxon>
        <taxon>Pentapetalae</taxon>
        <taxon>Caryophyllales</taxon>
        <taxon>Chenopodiaceae</taxon>
        <taxon>Chenopodioideae</taxon>
        <taxon>Atripliceae</taxon>
        <taxon>Chenopodium</taxon>
    </lineage>
</organism>
<dbReference type="CDD" id="cd10017">
    <property type="entry name" value="B3_DNA"/>
    <property type="match status" value="1"/>
</dbReference>
<keyword evidence="6" id="KW-0238">DNA-binding</keyword>
<feature type="compositionally biased region" description="Basic and acidic residues" evidence="9">
    <location>
        <begin position="496"/>
        <end position="518"/>
    </location>
</feature>
<dbReference type="SUPFAM" id="SSF101936">
    <property type="entry name" value="DNA-binding pseudobarrel domain"/>
    <property type="match status" value="1"/>
</dbReference>
<reference evidence="12" key="1">
    <citation type="journal article" date="2017" name="Nature">
        <title>The genome of Chenopodium quinoa.</title>
        <authorList>
            <person name="Jarvis D.E."/>
            <person name="Ho Y.S."/>
            <person name="Lightfoot D.J."/>
            <person name="Schmoeckel S.M."/>
            <person name="Li B."/>
            <person name="Borm T.J.A."/>
            <person name="Ohyanagi H."/>
            <person name="Mineta K."/>
            <person name="Michell C.T."/>
            <person name="Saber N."/>
            <person name="Kharbatia N.M."/>
            <person name="Rupper R.R."/>
            <person name="Sharp A.R."/>
            <person name="Dally N."/>
            <person name="Boughton B.A."/>
            <person name="Woo Y.H."/>
            <person name="Gao G."/>
            <person name="Schijlen E.G.W.M."/>
            <person name="Guo X."/>
            <person name="Momin A.A."/>
            <person name="Negrao S."/>
            <person name="Al-Babili S."/>
            <person name="Gehring C."/>
            <person name="Roessner U."/>
            <person name="Jung C."/>
            <person name="Murphy K."/>
            <person name="Arold S.T."/>
            <person name="Gojobori T."/>
            <person name="van der Linden C.G."/>
            <person name="van Loo E.N."/>
            <person name="Jellen E.N."/>
            <person name="Maughan P.J."/>
            <person name="Tester M."/>
        </authorList>
    </citation>
    <scope>NUCLEOTIDE SEQUENCE [LARGE SCALE GENOMIC DNA]</scope>
    <source>
        <strain evidence="12">cv. PI 614886</strain>
    </source>
</reference>
<evidence type="ECO:0000256" key="8">
    <source>
        <dbReference type="ARBA" id="ARBA00023242"/>
    </source>
</evidence>
<evidence type="ECO:0000256" key="5">
    <source>
        <dbReference type="ARBA" id="ARBA00023015"/>
    </source>
</evidence>
<dbReference type="Gene3D" id="2.40.330.10">
    <property type="entry name" value="DNA-binding pseudobarrel domain"/>
    <property type="match status" value="1"/>
</dbReference>
<evidence type="ECO:0000256" key="2">
    <source>
        <dbReference type="ARBA" id="ARBA00022723"/>
    </source>
</evidence>
<feature type="compositionally biased region" description="Basic and acidic residues" evidence="9">
    <location>
        <begin position="741"/>
        <end position="765"/>
    </location>
</feature>
<dbReference type="Proteomes" id="UP000596660">
    <property type="component" value="Unplaced"/>
</dbReference>
<accession>A0A803LCZ5</accession>
<dbReference type="GO" id="GO:0008270">
    <property type="term" value="F:zinc ion binding"/>
    <property type="evidence" value="ECO:0007669"/>
    <property type="project" value="UniProtKB-KW"/>
</dbReference>
<evidence type="ECO:0000256" key="7">
    <source>
        <dbReference type="ARBA" id="ARBA00023163"/>
    </source>
</evidence>
<dbReference type="EnsemblPlants" id="AUR62009734-RA">
    <property type="protein sequence ID" value="AUR62009734-RA:cds"/>
    <property type="gene ID" value="AUR62009734"/>
</dbReference>
<feature type="compositionally biased region" description="Polar residues" evidence="9">
    <location>
        <begin position="245"/>
        <end position="255"/>
    </location>
</feature>
<evidence type="ECO:0000256" key="1">
    <source>
        <dbReference type="ARBA" id="ARBA00004123"/>
    </source>
</evidence>
<feature type="domain" description="CW-type" evidence="11">
    <location>
        <begin position="545"/>
        <end position="595"/>
    </location>
</feature>
<dbReference type="FunFam" id="2.40.330.10:FF:000006">
    <property type="entry name" value="B3 domain-containing transcription repressor VAL1"/>
    <property type="match status" value="1"/>
</dbReference>
<feature type="compositionally biased region" description="Basic and acidic residues" evidence="9">
    <location>
        <begin position="603"/>
        <end position="621"/>
    </location>
</feature>
<dbReference type="Gene3D" id="3.30.40.100">
    <property type="match status" value="1"/>
</dbReference>
<feature type="region of interest" description="Disordered" evidence="9">
    <location>
        <begin position="603"/>
        <end position="625"/>
    </location>
</feature>
<dbReference type="GO" id="GO:0006355">
    <property type="term" value="P:regulation of DNA-templated transcription"/>
    <property type="evidence" value="ECO:0007669"/>
    <property type="project" value="UniProtKB-ARBA"/>
</dbReference>
<sequence length="856" mass="94016">MGSRICMNTSCGANSTVQWKKGWELKSGEIADLCFNCGSSYEKSVYCDTFHPEETGWRECSLCNKRLHCGCSASASLIEIQDFGGIWCISCAESACCPPIRKDKFSGEAQSSEKYSNANDLQNNKPETNAISNGNLFSLGNIIDTNIPRFLPQSPPALTNGPFGQIKPEAKNSSIGVAGLGFSKFSHSLTGPTLCAPPNEDKANTGAKDVQESQMPSLNISLRSPSETSNFGLTFSGGVEEGDNSRSSLFQSGQRPRQILPKPPKNNLAKVSDANKSSFSPMRVARPPAEGRLRNQLLPRYWPRITDQELQKLSGDLKTTIVPLFEKILSASDASRIGRLVLPKACAEAYFPTINQSEGLPLKIQDIKGNEWTFQFRFWPNNNSRMYVLEGVTPCIQSMQLQAGDTVTFSRIDPGGKLVIGYRKASNTLEVQDTQTSSANPNGVAPGESCYPDVADSLSARNDRSGLQSMGGAKDNQPNVLPEQSNLVSGNTSWGKSEKLKSKVKEDVLEQPKPSDKKKNAKHWFQKQEEPPVFGKKTLFATRRSGAQEQWAQCDNCSKWRKLPTETYLPSRWTCSENFWDSTRALCTSPEETYPKELDNLIKGSKESRKRKAAESPEQRCEPSGLDALATAATLGDNDEPSAGATTRHPRHRPGCTCIVCIQPPSGKGKHKPSCVCNVCLTVKRRFKTLMMRKKKRQCEREAEMAQQKSNELQVTGPQLPKKAAANDVMLNKDNLENEVSQEKSQERMQLDEGENSSKGHIDLNCHPIREEDSTADAQPSAGIMALAQAASAPDMYIEPNGLANLLGKQPMDTDSCLLLKTCDYVDKCLSTKEEHHLSVAKEQEQCKADGVGSSK</sequence>
<keyword evidence="3" id="KW-0863">Zinc-finger</keyword>
<evidence type="ECO:0000256" key="9">
    <source>
        <dbReference type="SAM" id="MobiDB-lite"/>
    </source>
</evidence>
<dbReference type="PANTHER" id="PTHR46245">
    <property type="entry name" value="B3 DOMAIN-CONTAINING PROTEIN OS07G0563300"/>
    <property type="match status" value="1"/>
</dbReference>